<reference evidence="1" key="1">
    <citation type="submission" date="2014-01" db="EMBL/GenBank/DDBJ databases">
        <authorList>
            <person name="Brown-Elliot B."/>
            <person name="Wallace R."/>
            <person name="Lenaerts A."/>
            <person name="Ordway D."/>
            <person name="DeGroote M.A."/>
            <person name="Parker T."/>
            <person name="Sizemore C."/>
            <person name="Tallon L.J."/>
            <person name="Sadzewicz L.K."/>
            <person name="Sengamalay N."/>
            <person name="Fraser C.M."/>
            <person name="Hine E."/>
            <person name="Shefchek K.A."/>
            <person name="Das S.P."/>
            <person name="Tettelin H."/>
        </authorList>
    </citation>
    <scope>NUCLEOTIDE SEQUENCE [LARGE SCALE GENOMIC DNA]</scope>
    <source>
        <strain evidence="1">4042</strain>
    </source>
</reference>
<dbReference type="PATRIC" id="fig|1299334.3.peg.8351"/>
<name>X7Z9C7_MYCXE</name>
<organism evidence="1">
    <name type="scientific">Mycobacterium xenopi 4042</name>
    <dbReference type="NCBI Taxonomy" id="1299334"/>
    <lineage>
        <taxon>Bacteria</taxon>
        <taxon>Bacillati</taxon>
        <taxon>Actinomycetota</taxon>
        <taxon>Actinomycetes</taxon>
        <taxon>Mycobacteriales</taxon>
        <taxon>Mycobacteriaceae</taxon>
        <taxon>Mycobacterium</taxon>
    </lineage>
</organism>
<accession>X7Z9C7</accession>
<evidence type="ECO:0000313" key="1">
    <source>
        <dbReference type="EMBL" id="EUA16117.1"/>
    </source>
</evidence>
<protein>
    <submittedName>
        <fullName evidence="1">Putative fadD protein</fullName>
    </submittedName>
</protein>
<gene>
    <name evidence="1" type="ORF">I553_1092</name>
</gene>
<dbReference type="AlphaFoldDB" id="X7Z9C7"/>
<proteinExistence type="predicted"/>
<sequence length="92" mass="9824">MLFSAHLANVVLVRKRVESSALFAMLSGQHVGSALRMPENDRIKAAAHFVVGGVGQTLSAWLAGQVGLSAEQLVDHLASLLDELADPSLYRN</sequence>
<dbReference type="EMBL" id="JAOB01000080">
    <property type="protein sequence ID" value="EUA16117.1"/>
    <property type="molecule type" value="Genomic_DNA"/>
</dbReference>
<comment type="caution">
    <text evidence="1">The sequence shown here is derived from an EMBL/GenBank/DDBJ whole genome shotgun (WGS) entry which is preliminary data.</text>
</comment>